<proteinExistence type="predicted"/>
<organism evidence="1 2">
    <name type="scientific">Zooshikella harenae</name>
    <dbReference type="NCBI Taxonomy" id="2827238"/>
    <lineage>
        <taxon>Bacteria</taxon>
        <taxon>Pseudomonadati</taxon>
        <taxon>Pseudomonadota</taxon>
        <taxon>Gammaproteobacteria</taxon>
        <taxon>Oceanospirillales</taxon>
        <taxon>Zooshikellaceae</taxon>
        <taxon>Zooshikella</taxon>
    </lineage>
</organism>
<reference evidence="1 2" key="1">
    <citation type="submission" date="2021-04" db="EMBL/GenBank/DDBJ databases">
        <authorList>
            <person name="Pira H."/>
            <person name="Risdian C."/>
            <person name="Wink J."/>
        </authorList>
    </citation>
    <scope>NUCLEOTIDE SEQUENCE [LARGE SCALE GENOMIC DNA]</scope>
    <source>
        <strain evidence="1 2">WH53</strain>
    </source>
</reference>
<sequence length="105" mass="12061">MMASHGVTAEKIKITIGEYSPYLAEELKFNGVAAHIVQEAFALVGINVEYGFFPWARSYEYAKFGRWDGTIIWVYTEERARDFYYSDPIIEGPAVFFHLTSTSFE</sequence>
<dbReference type="Proteomes" id="UP000690515">
    <property type="component" value="Unassembled WGS sequence"/>
</dbReference>
<evidence type="ECO:0000313" key="1">
    <source>
        <dbReference type="EMBL" id="MBU2711113.1"/>
    </source>
</evidence>
<dbReference type="SUPFAM" id="SSF53850">
    <property type="entry name" value="Periplasmic binding protein-like II"/>
    <property type="match status" value="1"/>
</dbReference>
<comment type="caution">
    <text evidence="1">The sequence shown here is derived from an EMBL/GenBank/DDBJ whole genome shotgun (WGS) entry which is preliminary data.</text>
</comment>
<name>A0ABS5ZAM8_9GAMM</name>
<dbReference type="RefSeq" id="WP_215819276.1">
    <property type="nucleotide sequence ID" value="NZ_JAGSOY010000015.1"/>
</dbReference>
<evidence type="ECO:0008006" key="3">
    <source>
        <dbReference type="Google" id="ProtNLM"/>
    </source>
</evidence>
<accession>A0ABS5ZAM8</accession>
<dbReference type="EMBL" id="JAGSOY010000015">
    <property type="protein sequence ID" value="MBU2711113.1"/>
    <property type="molecule type" value="Genomic_DNA"/>
</dbReference>
<keyword evidence="2" id="KW-1185">Reference proteome</keyword>
<evidence type="ECO:0000313" key="2">
    <source>
        <dbReference type="Proteomes" id="UP000690515"/>
    </source>
</evidence>
<dbReference type="Gene3D" id="3.40.190.10">
    <property type="entry name" value="Periplasmic binding protein-like II"/>
    <property type="match status" value="1"/>
</dbReference>
<gene>
    <name evidence="1" type="ORF">KCG35_08575</name>
</gene>
<protein>
    <recommendedName>
        <fullName evidence="3">Solute-binding protein family 3/N-terminal domain-containing protein</fullName>
    </recommendedName>
</protein>